<protein>
    <recommendedName>
        <fullName evidence="4">CDP-alcohol phosphatidyltransferase</fullName>
    </recommendedName>
</protein>
<evidence type="ECO:0000313" key="3">
    <source>
        <dbReference type="Proteomes" id="UP000229730"/>
    </source>
</evidence>
<dbReference type="RefSeq" id="WP_099471389.1">
    <property type="nucleotide sequence ID" value="NZ_CP041025.1"/>
</dbReference>
<proteinExistence type="predicted"/>
<dbReference type="AlphaFoldDB" id="A0A2G4YTY6"/>
<accession>A0A2G4YTY6</accession>
<organism evidence="2 3">
    <name type="scientific">Paremcibacter congregatus</name>
    <dbReference type="NCBI Taxonomy" id="2043170"/>
    <lineage>
        <taxon>Bacteria</taxon>
        <taxon>Pseudomonadati</taxon>
        <taxon>Pseudomonadota</taxon>
        <taxon>Alphaproteobacteria</taxon>
        <taxon>Emcibacterales</taxon>
        <taxon>Emcibacteraceae</taxon>
        <taxon>Paremcibacter</taxon>
    </lineage>
</organism>
<dbReference type="InParanoid" id="A0A2G4YTY6"/>
<feature type="transmembrane region" description="Helical" evidence="1">
    <location>
        <begin position="404"/>
        <end position="422"/>
    </location>
</feature>
<name>A0A2G4YTY6_9PROT</name>
<sequence>MARKALLITGQESETVSTLARNLIEAGGMSLFARQMMQMQAAGVEEMHVVTDWFAQEFTREIENTRQRPERVLVHGTKDAPLKLLEHNMDGNCWFLLEEGVLLDDRIIQHVAQHPAPTAVALIPPLCFLEERTTHGIPVQFENIEGFFGSIAKLSSQTLSATVRKLNSLEGLPNALKAISRTADCAIVNVTDCPLYKAPEGREVDLVWYPLLKQKDGDTATDIMLHAAHRVGQDAAARFLYRPLEDFGAKWLSKAPILPLHIYGLAGLLGLYVTYLFAAGYIVPALICGFAFGILTGIDQKLAHLKRRTSKIDAFKPLINATLEWTWYLAIAYALYPVAGMASYILVLTLIAFRLADQIQVEFFRRMAACPLYNAAAFDRKFQIIASGRNISLWLLLPFVLFDYIYLGLAVISIYAIVTFFIHQLRVLYHTKALMEQNSDIFQRNFKQTKIL</sequence>
<evidence type="ECO:0000313" key="2">
    <source>
        <dbReference type="EMBL" id="PHZ85804.1"/>
    </source>
</evidence>
<dbReference type="EMBL" id="PDEM01000009">
    <property type="protein sequence ID" value="PHZ85804.1"/>
    <property type="molecule type" value="Genomic_DNA"/>
</dbReference>
<feature type="transmembrane region" description="Helical" evidence="1">
    <location>
        <begin position="325"/>
        <end position="353"/>
    </location>
</feature>
<gene>
    <name evidence="2" type="ORF">CRD36_03750</name>
</gene>
<feature type="transmembrane region" description="Helical" evidence="1">
    <location>
        <begin position="281"/>
        <end position="298"/>
    </location>
</feature>
<keyword evidence="1" id="KW-0472">Membrane</keyword>
<dbReference type="Proteomes" id="UP000229730">
    <property type="component" value="Unassembled WGS sequence"/>
</dbReference>
<comment type="caution">
    <text evidence="2">The sequence shown here is derived from an EMBL/GenBank/DDBJ whole genome shotgun (WGS) entry which is preliminary data.</text>
</comment>
<keyword evidence="3" id="KW-1185">Reference proteome</keyword>
<evidence type="ECO:0008006" key="4">
    <source>
        <dbReference type="Google" id="ProtNLM"/>
    </source>
</evidence>
<dbReference type="InterPro" id="IPR043130">
    <property type="entry name" value="CDP-OH_PTrfase_TM_dom"/>
</dbReference>
<keyword evidence="1" id="KW-0812">Transmembrane</keyword>
<dbReference type="OrthoDB" id="8477220at2"/>
<dbReference type="Gene3D" id="1.20.120.1760">
    <property type="match status" value="1"/>
</dbReference>
<evidence type="ECO:0000256" key="1">
    <source>
        <dbReference type="SAM" id="Phobius"/>
    </source>
</evidence>
<keyword evidence="1" id="KW-1133">Transmembrane helix</keyword>
<reference evidence="2 3" key="1">
    <citation type="submission" date="2017-10" db="EMBL/GenBank/DDBJ databases">
        <title>Frigbacter circumglobatus gen. nov. sp. nov., isolated from sediment cultured in situ.</title>
        <authorList>
            <person name="Zhao Z."/>
        </authorList>
    </citation>
    <scope>NUCLEOTIDE SEQUENCE [LARGE SCALE GENOMIC DNA]</scope>
    <source>
        <strain evidence="2 3">ZYL</strain>
    </source>
</reference>